<evidence type="ECO:0000259" key="2">
    <source>
        <dbReference type="Pfam" id="PF01523"/>
    </source>
</evidence>
<proteinExistence type="inferred from homology"/>
<reference evidence="4 5" key="1">
    <citation type="submission" date="2007-03" db="EMBL/GenBank/DDBJ databases">
        <authorList>
            <person name="Stal L."/>
            <person name="Ferriera S."/>
            <person name="Johnson J."/>
            <person name="Kravitz S."/>
            <person name="Beeson K."/>
            <person name="Sutton G."/>
            <person name="Rogers Y.-H."/>
            <person name="Friedman R."/>
            <person name="Frazier M."/>
            <person name="Venter J.C."/>
        </authorList>
    </citation>
    <scope>NUCLEOTIDE SEQUENCE [LARGE SCALE GENOMIC DNA]</scope>
    <source>
        <strain evidence="4 5">CCY0110</strain>
    </source>
</reference>
<evidence type="ECO:0000313" key="5">
    <source>
        <dbReference type="Proteomes" id="UP000003781"/>
    </source>
</evidence>
<dbReference type="AlphaFoldDB" id="A3ILV8"/>
<dbReference type="PANTHER" id="PTHR43421">
    <property type="entry name" value="METALLOPROTEASE PMBA"/>
    <property type="match status" value="1"/>
</dbReference>
<comment type="similarity">
    <text evidence="1">Belongs to the peptidase U62 family.</text>
</comment>
<evidence type="ECO:0000256" key="1">
    <source>
        <dbReference type="ARBA" id="ARBA00005836"/>
    </source>
</evidence>
<keyword evidence="5" id="KW-1185">Reference proteome</keyword>
<gene>
    <name evidence="4" type="ORF">CY0110_01774</name>
</gene>
<name>A3ILV8_9CHRO</name>
<comment type="caution">
    <text evidence="4">The sequence shown here is derived from an EMBL/GenBank/DDBJ whole genome shotgun (WGS) entry which is preliminary data.</text>
</comment>
<dbReference type="eggNOG" id="COG0312">
    <property type="taxonomic scope" value="Bacteria"/>
</dbReference>
<dbReference type="InterPro" id="IPR047657">
    <property type="entry name" value="PmbA"/>
</dbReference>
<dbReference type="Proteomes" id="UP000003781">
    <property type="component" value="Unassembled WGS sequence"/>
</dbReference>
<dbReference type="InterPro" id="IPR002510">
    <property type="entry name" value="Metalloprtase-TldD/E_N"/>
</dbReference>
<feature type="domain" description="Metalloprotease TldD/E C-terminal" evidence="3">
    <location>
        <begin position="211"/>
        <end position="427"/>
    </location>
</feature>
<dbReference type="OrthoDB" id="440929at2"/>
<accession>A3ILV8</accession>
<evidence type="ECO:0000259" key="3">
    <source>
        <dbReference type="Pfam" id="PF19289"/>
    </source>
</evidence>
<evidence type="ECO:0000313" key="4">
    <source>
        <dbReference type="EMBL" id="EAZ92414.1"/>
    </source>
</evidence>
<dbReference type="InterPro" id="IPR035068">
    <property type="entry name" value="TldD/PmbA_N"/>
</dbReference>
<dbReference type="PANTHER" id="PTHR43421:SF1">
    <property type="entry name" value="METALLOPROTEASE PMBA"/>
    <property type="match status" value="1"/>
</dbReference>
<organism evidence="4 5">
    <name type="scientific">Crocosphaera chwakensis CCY0110</name>
    <dbReference type="NCBI Taxonomy" id="391612"/>
    <lineage>
        <taxon>Bacteria</taxon>
        <taxon>Bacillati</taxon>
        <taxon>Cyanobacteriota</taxon>
        <taxon>Cyanophyceae</taxon>
        <taxon>Oscillatoriophycideae</taxon>
        <taxon>Chroococcales</taxon>
        <taxon>Aphanothecaceae</taxon>
        <taxon>Crocosphaera</taxon>
        <taxon>Crocosphaera chwakensis</taxon>
    </lineage>
</organism>
<dbReference type="GO" id="GO:0008237">
    <property type="term" value="F:metallopeptidase activity"/>
    <property type="evidence" value="ECO:0007669"/>
    <property type="project" value="InterPro"/>
</dbReference>
<sequence length="427" mass="46681">MTLDAQQLIELALKAGASHAEVYQSRSQSRPVFFEANRLKQLESSNSEGTALRVWKGGSPGLAVAYGDVESEALVEQAIALSNLNDPETIELHEPRTDIRPCVGEKITVEKLIEMGKEAISKLRQDYAEVLCSGEFSCQEDFAYLVNSLGLQCEYSEVSTDFYLGVEWVRGEDFLAIYDGDHSYHELGIDPIVEGILQRLAWAKETVTPKTGRIPVLFTPNGAAMLWDTVSDALNSKTVLEKASPWSEKLGETVISEKLSLFQQPNLEPYTCPFDDEGTVTQELSLIKQGKLEQFYSDRTRARLLGNKSTGNGFRSSLGSYPTPSLVNLIVEPGNSHFDALVKQLDNGIIVDQILGGGADISGDFSINVDLGYGVKNGIITGRVKDTMVTGNVYQVLKEVIALGNDSRWIDSCLTPSLLVEGLSVTG</sequence>
<dbReference type="Pfam" id="PF01523">
    <property type="entry name" value="PmbA_TldD_1st"/>
    <property type="match status" value="1"/>
</dbReference>
<dbReference type="GO" id="GO:0006508">
    <property type="term" value="P:proteolysis"/>
    <property type="evidence" value="ECO:0007669"/>
    <property type="project" value="InterPro"/>
</dbReference>
<dbReference type="RefSeq" id="WP_008274332.1">
    <property type="nucleotide sequence ID" value="NZ_AAXW01000006.1"/>
</dbReference>
<dbReference type="Pfam" id="PF19289">
    <property type="entry name" value="PmbA_TldD_3rd"/>
    <property type="match status" value="1"/>
</dbReference>
<dbReference type="GO" id="GO:0005829">
    <property type="term" value="C:cytosol"/>
    <property type="evidence" value="ECO:0007669"/>
    <property type="project" value="TreeGrafter"/>
</dbReference>
<dbReference type="Gene3D" id="3.30.2290.10">
    <property type="entry name" value="PmbA/TldD superfamily"/>
    <property type="match status" value="1"/>
</dbReference>
<dbReference type="InterPro" id="IPR036059">
    <property type="entry name" value="TldD/PmbA_sf"/>
</dbReference>
<protein>
    <submittedName>
        <fullName evidence="4">PmbA protein</fullName>
    </submittedName>
</protein>
<dbReference type="InterPro" id="IPR045569">
    <property type="entry name" value="Metalloprtase-TldD/E_C"/>
</dbReference>
<dbReference type="EMBL" id="AAXW01000006">
    <property type="protein sequence ID" value="EAZ92414.1"/>
    <property type="molecule type" value="Genomic_DNA"/>
</dbReference>
<feature type="domain" description="Metalloprotease TldD/E N-terminal" evidence="2">
    <location>
        <begin position="20"/>
        <end position="81"/>
    </location>
</feature>
<dbReference type="SUPFAM" id="SSF111283">
    <property type="entry name" value="Putative modulator of DNA gyrase, PmbA/TldD"/>
    <property type="match status" value="1"/>
</dbReference>